<feature type="region of interest" description="Disordered" evidence="6">
    <location>
        <begin position="56"/>
        <end position="79"/>
    </location>
</feature>
<gene>
    <name evidence="9" type="ORF">FDP41_005616</name>
</gene>
<dbReference type="VEuPathDB" id="AmoebaDB:NfTy_067590"/>
<feature type="region of interest" description="Disordered" evidence="6">
    <location>
        <begin position="155"/>
        <end position="235"/>
    </location>
</feature>
<proteinExistence type="inferred from homology"/>
<feature type="compositionally biased region" description="Polar residues" evidence="6">
    <location>
        <begin position="26"/>
        <end position="43"/>
    </location>
</feature>
<evidence type="ECO:0000256" key="2">
    <source>
        <dbReference type="ARBA" id="ARBA00008816"/>
    </source>
</evidence>
<dbReference type="GO" id="GO:0016020">
    <property type="term" value="C:membrane"/>
    <property type="evidence" value="ECO:0007669"/>
    <property type="project" value="UniProtKB-SubCell"/>
</dbReference>
<feature type="transmembrane region" description="Helical" evidence="7">
    <location>
        <begin position="307"/>
        <end position="329"/>
    </location>
</feature>
<feature type="transmembrane region" description="Helical" evidence="7">
    <location>
        <begin position="470"/>
        <end position="494"/>
    </location>
</feature>
<comment type="subcellular location">
    <subcellularLocation>
        <location evidence="1">Membrane</location>
        <topology evidence="1">Multi-pass membrane protein</topology>
    </subcellularLocation>
</comment>
<dbReference type="GO" id="GO:0046839">
    <property type="term" value="P:phospholipid dephosphorylation"/>
    <property type="evidence" value="ECO:0007669"/>
    <property type="project" value="TreeGrafter"/>
</dbReference>
<dbReference type="Proteomes" id="UP000444721">
    <property type="component" value="Unassembled WGS sequence"/>
</dbReference>
<evidence type="ECO:0000259" key="8">
    <source>
        <dbReference type="SMART" id="SM00014"/>
    </source>
</evidence>
<feature type="transmembrane region" description="Helical" evidence="7">
    <location>
        <begin position="341"/>
        <end position="362"/>
    </location>
</feature>
<keyword evidence="3 7" id="KW-0812">Transmembrane</keyword>
<dbReference type="AlphaFoldDB" id="A0A6A5BL81"/>
<feature type="compositionally biased region" description="Polar residues" evidence="6">
    <location>
        <begin position="186"/>
        <end position="195"/>
    </location>
</feature>
<keyword evidence="5 7" id="KW-0472">Membrane</keyword>
<reference evidence="9 10" key="1">
    <citation type="journal article" date="2019" name="Sci. Rep.">
        <title>Nanopore sequencing improves the draft genome of the human pathogenic amoeba Naegleria fowleri.</title>
        <authorList>
            <person name="Liechti N."/>
            <person name="Schurch N."/>
            <person name="Bruggmann R."/>
            <person name="Wittwer M."/>
        </authorList>
    </citation>
    <scope>NUCLEOTIDE SEQUENCE [LARGE SCALE GENOMIC DNA]</scope>
    <source>
        <strain evidence="9 10">ATCC 30894</strain>
    </source>
</reference>
<evidence type="ECO:0000313" key="10">
    <source>
        <dbReference type="Proteomes" id="UP000444721"/>
    </source>
</evidence>
<comment type="caution">
    <text evidence="9">The sequence shown here is derived from an EMBL/GenBank/DDBJ whole genome shotgun (WGS) entry which is preliminary data.</text>
</comment>
<feature type="transmembrane region" description="Helical" evidence="7">
    <location>
        <begin position="429"/>
        <end position="449"/>
    </location>
</feature>
<dbReference type="Gene3D" id="1.20.144.10">
    <property type="entry name" value="Phosphatidic acid phosphatase type 2/haloperoxidase"/>
    <property type="match status" value="1"/>
</dbReference>
<evidence type="ECO:0000256" key="6">
    <source>
        <dbReference type="SAM" id="MobiDB-lite"/>
    </source>
</evidence>
<feature type="region of interest" description="Disordered" evidence="6">
    <location>
        <begin position="1"/>
        <end position="43"/>
    </location>
</feature>
<dbReference type="InterPro" id="IPR043216">
    <property type="entry name" value="PAP-like"/>
</dbReference>
<evidence type="ECO:0000256" key="4">
    <source>
        <dbReference type="ARBA" id="ARBA00022989"/>
    </source>
</evidence>
<keyword evidence="4 7" id="KW-1133">Transmembrane helix</keyword>
<evidence type="ECO:0000313" key="9">
    <source>
        <dbReference type="EMBL" id="KAF0975622.1"/>
    </source>
</evidence>
<dbReference type="GO" id="GO:0008195">
    <property type="term" value="F:phosphatidate phosphatase activity"/>
    <property type="evidence" value="ECO:0007669"/>
    <property type="project" value="TreeGrafter"/>
</dbReference>
<feature type="compositionally biased region" description="Polar residues" evidence="6">
    <location>
        <begin position="66"/>
        <end position="79"/>
    </location>
</feature>
<evidence type="ECO:0000256" key="5">
    <source>
        <dbReference type="ARBA" id="ARBA00023136"/>
    </source>
</evidence>
<dbReference type="EMBL" id="VFQX01000044">
    <property type="protein sequence ID" value="KAF0975622.1"/>
    <property type="molecule type" value="Genomic_DNA"/>
</dbReference>
<evidence type="ECO:0000256" key="7">
    <source>
        <dbReference type="SAM" id="Phobius"/>
    </source>
</evidence>
<feature type="compositionally biased region" description="Low complexity" evidence="6">
    <location>
        <begin position="218"/>
        <end position="233"/>
    </location>
</feature>
<protein>
    <recommendedName>
        <fullName evidence="8">Phosphatidic acid phosphatase type 2/haloperoxidase domain-containing protein</fullName>
    </recommendedName>
</protein>
<accession>A0A6A5BL81</accession>
<organism evidence="9 10">
    <name type="scientific">Naegleria fowleri</name>
    <name type="common">Brain eating amoeba</name>
    <dbReference type="NCBI Taxonomy" id="5763"/>
    <lineage>
        <taxon>Eukaryota</taxon>
        <taxon>Discoba</taxon>
        <taxon>Heterolobosea</taxon>
        <taxon>Tetramitia</taxon>
        <taxon>Eutetramitia</taxon>
        <taxon>Vahlkampfiidae</taxon>
        <taxon>Naegleria</taxon>
    </lineage>
</organism>
<evidence type="ECO:0000256" key="1">
    <source>
        <dbReference type="ARBA" id="ARBA00004141"/>
    </source>
</evidence>
<feature type="transmembrane region" description="Helical" evidence="7">
    <location>
        <begin position="260"/>
        <end position="282"/>
    </location>
</feature>
<dbReference type="InterPro" id="IPR000326">
    <property type="entry name" value="PAP2/HPO"/>
</dbReference>
<dbReference type="SUPFAM" id="SSF48317">
    <property type="entry name" value="Acid phosphatase/Vanadium-dependent haloperoxidase"/>
    <property type="match status" value="1"/>
</dbReference>
<feature type="domain" description="Phosphatidic acid phosphatase type 2/haloperoxidase" evidence="8">
    <location>
        <begin position="342"/>
        <end position="518"/>
    </location>
</feature>
<dbReference type="Pfam" id="PF01569">
    <property type="entry name" value="PAP2"/>
    <property type="match status" value="1"/>
</dbReference>
<dbReference type="RefSeq" id="XP_044560335.1">
    <property type="nucleotide sequence ID" value="XM_044709160.1"/>
</dbReference>
<comment type="similarity">
    <text evidence="2">Belongs to the PA-phosphatase related phosphoesterase family.</text>
</comment>
<dbReference type="InterPro" id="IPR036938">
    <property type="entry name" value="PAP2/HPO_sf"/>
</dbReference>
<feature type="compositionally biased region" description="Polar residues" evidence="6">
    <location>
        <begin position="1"/>
        <end position="11"/>
    </location>
</feature>
<dbReference type="GeneID" id="68112834"/>
<sequence length="561" mass="64599">MQQPLPHQPETSSHPQLHQQQQSPPNTQEFTSPILNSSQDKNKSKSLATITLMIQEDDDPPHPCAVSNSNVLEPSQPQHGETLIEKNPERMTLATTVGTSNNNNNSMIIINPSDVVPAGQNSDSHFRSFLSALSFLVFTRKTFYNFFKPQHEREFVPSSHSVVANNAPNDDEDARGGQQRHVESPIAQNNVTNSRIWKKKKRFHSSTHHESDSRRRNNNNNQNHTRTNTTNSNPHFLSSSYNLKKEFYSKSTTCHIVFDYVMEWLVVLVTGVIALIVFHVPYPQTLYFRLDDPRIGYPNLGVQTIPFNLIVIVFVVSVPIGSLLVFQLVFIRNIHDLHHMLLGYIQSLCFSMLFMMFFWFFYPDYRPSFLSECNPIPSRVQALHKQRANPFNSITYYLPQEICSHPERYLGMKVNITPAFPSGHASNLFAVWIYVLLYLFAKTKALSLMQDRNKYNHRNGSLTSTARRGILFFPFVTLLILACAVWIGVFSRVLDYQHTWTQVIVGTIIGVFCGVLVYMYKFGSLFGHNSHIPLYYYWKEEYESSYEKPDEEASNEMNRRP</sequence>
<dbReference type="VEuPathDB" id="AmoebaDB:NF0023480"/>
<dbReference type="SMART" id="SM00014">
    <property type="entry name" value="acidPPc"/>
    <property type="match status" value="1"/>
</dbReference>
<feature type="compositionally biased region" description="Low complexity" evidence="6">
    <location>
        <begin position="12"/>
        <end position="25"/>
    </location>
</feature>
<keyword evidence="10" id="KW-1185">Reference proteome</keyword>
<feature type="compositionally biased region" description="Polar residues" evidence="6">
    <location>
        <begin position="158"/>
        <end position="168"/>
    </location>
</feature>
<feature type="transmembrane region" description="Helical" evidence="7">
    <location>
        <begin position="500"/>
        <end position="520"/>
    </location>
</feature>
<dbReference type="PANTHER" id="PTHR10165">
    <property type="entry name" value="LIPID PHOSPHATE PHOSPHATASE"/>
    <property type="match status" value="1"/>
</dbReference>
<feature type="compositionally biased region" description="Basic residues" evidence="6">
    <location>
        <begin position="196"/>
        <end position="206"/>
    </location>
</feature>
<dbReference type="GO" id="GO:0006644">
    <property type="term" value="P:phospholipid metabolic process"/>
    <property type="evidence" value="ECO:0007669"/>
    <property type="project" value="InterPro"/>
</dbReference>
<dbReference type="PANTHER" id="PTHR10165:SF108">
    <property type="entry name" value="PA-PHOSPHATASE RELATED-FAMILY PROTEIN DDB_G0271516-RELATED"/>
    <property type="match status" value="1"/>
</dbReference>
<name>A0A6A5BL81_NAEFO</name>
<dbReference type="VEuPathDB" id="AmoebaDB:FDP41_005616"/>
<dbReference type="OrthoDB" id="10030083at2759"/>
<evidence type="ECO:0000256" key="3">
    <source>
        <dbReference type="ARBA" id="ARBA00022692"/>
    </source>
</evidence>